<comment type="function">
    <text evidence="8 10 11">Involved in peptidoglycan biosynthesis. Transports lipid-linked peptidoglycan precursors from the inner to the outer leaflet of the cytoplasmic membrane.</text>
</comment>
<feature type="transmembrane region" description="Helical" evidence="10">
    <location>
        <begin position="409"/>
        <end position="430"/>
    </location>
</feature>
<feature type="transmembrane region" description="Helical" evidence="10">
    <location>
        <begin position="482"/>
        <end position="505"/>
    </location>
</feature>
<evidence type="ECO:0000313" key="12">
    <source>
        <dbReference type="EMBL" id="MBO0332558.1"/>
    </source>
</evidence>
<dbReference type="PANTHER" id="PTHR47019">
    <property type="entry name" value="LIPID II FLIPPASE MURJ"/>
    <property type="match status" value="1"/>
</dbReference>
<evidence type="ECO:0000256" key="5">
    <source>
        <dbReference type="ARBA" id="ARBA00022984"/>
    </source>
</evidence>
<feature type="transmembrane region" description="Helical" evidence="10">
    <location>
        <begin position="134"/>
        <end position="154"/>
    </location>
</feature>
<proteinExistence type="inferred from homology"/>
<evidence type="ECO:0000256" key="4">
    <source>
        <dbReference type="ARBA" id="ARBA00022960"/>
    </source>
</evidence>
<comment type="caution">
    <text evidence="12">The sequence shown here is derived from an EMBL/GenBank/DDBJ whole genome shotgun (WGS) entry which is preliminary data.</text>
</comment>
<dbReference type="EMBL" id="JAFLNC010000001">
    <property type="protein sequence ID" value="MBO0332558.1"/>
    <property type="molecule type" value="Genomic_DNA"/>
</dbReference>
<keyword evidence="10 11" id="KW-0961">Cell wall biogenesis/degradation</keyword>
<evidence type="ECO:0000313" key="13">
    <source>
        <dbReference type="Proteomes" id="UP000664761"/>
    </source>
</evidence>
<evidence type="ECO:0000256" key="3">
    <source>
        <dbReference type="ARBA" id="ARBA00022692"/>
    </source>
</evidence>
<keyword evidence="5 10" id="KW-0573">Peptidoglycan synthesis</keyword>
<protein>
    <recommendedName>
        <fullName evidence="10">Probable lipid II flippase MurJ</fullName>
    </recommendedName>
</protein>
<keyword evidence="2 10" id="KW-1003">Cell membrane</keyword>
<reference evidence="12 13" key="1">
    <citation type="submission" date="2021-03" db="EMBL/GenBank/DDBJ databases">
        <title>Sneathiella sp. CAU 1612 isolated from Kang Won-do.</title>
        <authorList>
            <person name="Kim W."/>
        </authorList>
    </citation>
    <scope>NUCLEOTIDE SEQUENCE [LARGE SCALE GENOMIC DNA]</scope>
    <source>
        <strain evidence="12 13">CAU 1612</strain>
    </source>
</reference>
<evidence type="ECO:0000256" key="9">
    <source>
        <dbReference type="ARBA" id="ARBA00061532"/>
    </source>
</evidence>
<dbReference type="InterPro" id="IPR051050">
    <property type="entry name" value="Lipid_II_flippase_MurJ/MviN"/>
</dbReference>
<feature type="transmembrane region" description="Helical" evidence="10">
    <location>
        <begin position="350"/>
        <end position="372"/>
    </location>
</feature>
<comment type="similarity">
    <text evidence="9 10 11">Belongs to the MurJ/MviN family.</text>
</comment>
<feature type="transmembrane region" description="Helical" evidence="10">
    <location>
        <begin position="314"/>
        <end position="330"/>
    </location>
</feature>
<dbReference type="InterPro" id="IPR004268">
    <property type="entry name" value="MurJ"/>
</dbReference>
<evidence type="ECO:0000256" key="1">
    <source>
        <dbReference type="ARBA" id="ARBA00004651"/>
    </source>
</evidence>
<evidence type="ECO:0000256" key="6">
    <source>
        <dbReference type="ARBA" id="ARBA00022989"/>
    </source>
</evidence>
<dbReference type="Pfam" id="PF03023">
    <property type="entry name" value="MurJ"/>
    <property type="match status" value="1"/>
</dbReference>
<keyword evidence="13" id="KW-1185">Reference proteome</keyword>
<feature type="transmembrane region" description="Helical" evidence="10">
    <location>
        <begin position="26"/>
        <end position="45"/>
    </location>
</feature>
<feature type="transmembrane region" description="Helical" evidence="10">
    <location>
        <begin position="81"/>
        <end position="114"/>
    </location>
</feature>
<dbReference type="HAMAP" id="MF_02078">
    <property type="entry name" value="MurJ_MviN"/>
    <property type="match status" value="1"/>
</dbReference>
<evidence type="ECO:0000256" key="11">
    <source>
        <dbReference type="PIRNR" id="PIRNR002869"/>
    </source>
</evidence>
<keyword evidence="4 10" id="KW-0133">Cell shape</keyword>
<evidence type="ECO:0000256" key="2">
    <source>
        <dbReference type="ARBA" id="ARBA00022475"/>
    </source>
</evidence>
<keyword evidence="10" id="KW-0997">Cell inner membrane</keyword>
<organism evidence="12 13">
    <name type="scientific">Sneathiella sedimenti</name>
    <dbReference type="NCBI Taxonomy" id="2816034"/>
    <lineage>
        <taxon>Bacteria</taxon>
        <taxon>Pseudomonadati</taxon>
        <taxon>Pseudomonadota</taxon>
        <taxon>Alphaproteobacteria</taxon>
        <taxon>Sneathiellales</taxon>
        <taxon>Sneathiellaceae</taxon>
        <taxon>Sneathiella</taxon>
    </lineage>
</organism>
<keyword evidence="6 10" id="KW-1133">Transmembrane helix</keyword>
<name>A0ABS3F2K0_9PROT</name>
<feature type="transmembrane region" description="Helical" evidence="10">
    <location>
        <begin position="442"/>
        <end position="462"/>
    </location>
</feature>
<keyword evidence="7 10" id="KW-0472">Membrane</keyword>
<accession>A0ABS3F2K0</accession>
<dbReference type="RefSeq" id="WP_207042048.1">
    <property type="nucleotide sequence ID" value="NZ_JAFLNC010000001.1"/>
</dbReference>
<feature type="transmembrane region" description="Helical" evidence="10">
    <location>
        <begin position="272"/>
        <end position="293"/>
    </location>
</feature>
<keyword evidence="10 11" id="KW-0813">Transport</keyword>
<dbReference type="NCBIfam" id="TIGR01695">
    <property type="entry name" value="murJ_mviN"/>
    <property type="match status" value="1"/>
</dbReference>
<evidence type="ECO:0000256" key="10">
    <source>
        <dbReference type="HAMAP-Rule" id="MF_02078"/>
    </source>
</evidence>
<evidence type="ECO:0000256" key="8">
    <source>
        <dbReference type="ARBA" id="ARBA00060041"/>
    </source>
</evidence>
<dbReference type="Proteomes" id="UP000664761">
    <property type="component" value="Unassembled WGS sequence"/>
</dbReference>
<feature type="transmembrane region" description="Helical" evidence="10">
    <location>
        <begin position="230"/>
        <end position="260"/>
    </location>
</feature>
<comment type="pathway">
    <text evidence="10">Cell wall biogenesis; peptidoglycan biosynthesis.</text>
</comment>
<dbReference type="PANTHER" id="PTHR47019:SF1">
    <property type="entry name" value="LIPID II FLIPPASE MURJ"/>
    <property type="match status" value="1"/>
</dbReference>
<dbReference type="CDD" id="cd13123">
    <property type="entry name" value="MATE_MurJ_like"/>
    <property type="match status" value="1"/>
</dbReference>
<dbReference type="PRINTS" id="PR01806">
    <property type="entry name" value="VIRFACTRMVIN"/>
</dbReference>
<feature type="transmembrane region" description="Helical" evidence="10">
    <location>
        <begin position="185"/>
        <end position="209"/>
    </location>
</feature>
<gene>
    <name evidence="10 12" type="primary">murJ</name>
    <name evidence="12" type="ORF">J0X12_02965</name>
</gene>
<sequence length="518" mass="55422">MSLIKSVATVGGFTMISRVLGFLRDILMASVLGAGPVADAFFVAFRIPNMFRRLVAEGAFSAAFIPLFARKLEADGKEAALTFAGHALSILVGFLLIFSALFMIFMPVMMLLLAPGFTPEGLRFDLAVEYTRITFPYLIAMAVVALLGGILNAFYKFAAMAAAPILLNIILIACLLIGINRSESHVGMLLAVGVAIAGLAQVVFLVIACQRAEIGVKLRRPVFNADIKRLFRLMVPGAIGAGVMQINILVGTIIASFLATGSISYLYYADRVYQLPLGVIGIAVGTALLPMLSRQLRKGEETAAMNSMNRAMELSLLLTLPAAAALMVIPEEITSVLFQHGEFTAVASQATASALLAFATGLPAFVLVKILAPGFFAREDTTTPVIVGIFAMIMNVVLSLFLIRYLDHVGIALATSLSSWFNVLLLFIILRRRGHYTADARLLRRLVGMIVASVIMSVGLYFARENLAGAFTGDLPVRVGALIALVVGGGVLYAVSGILTGTARLQEIKSMLKRRPEA</sequence>
<comment type="subcellular location">
    <subcellularLocation>
        <location evidence="10">Cell inner membrane</location>
        <topology evidence="10">Multi-pass membrane protein</topology>
    </subcellularLocation>
    <subcellularLocation>
        <location evidence="1">Cell membrane</location>
        <topology evidence="1">Multi-pass membrane protein</topology>
    </subcellularLocation>
</comment>
<feature type="transmembrane region" description="Helical" evidence="10">
    <location>
        <begin position="384"/>
        <end position="403"/>
    </location>
</feature>
<evidence type="ECO:0000256" key="7">
    <source>
        <dbReference type="ARBA" id="ARBA00023136"/>
    </source>
</evidence>
<keyword evidence="3 10" id="KW-0812">Transmembrane</keyword>
<dbReference type="PIRSF" id="PIRSF002869">
    <property type="entry name" value="MviN"/>
    <property type="match status" value="1"/>
</dbReference>
<feature type="transmembrane region" description="Helical" evidence="10">
    <location>
        <begin position="161"/>
        <end position="179"/>
    </location>
</feature>